<keyword evidence="1" id="KW-0732">Signal</keyword>
<keyword evidence="2" id="KW-1015">Disulfide bond</keyword>
<dbReference type="eggNOG" id="COG3420">
    <property type="taxonomic scope" value="Bacteria"/>
</dbReference>
<accession>Q3A7I8</accession>
<dbReference type="RefSeq" id="WP_011340078.1">
    <property type="nucleotide sequence ID" value="NC_007498.2"/>
</dbReference>
<organism evidence="5 6">
    <name type="scientific">Syntrophotalea carbinolica (strain DSM 2380 / NBRC 103641 / GraBd1)</name>
    <name type="common">Pelobacter carbinolicus</name>
    <dbReference type="NCBI Taxonomy" id="338963"/>
    <lineage>
        <taxon>Bacteria</taxon>
        <taxon>Pseudomonadati</taxon>
        <taxon>Thermodesulfobacteriota</taxon>
        <taxon>Desulfuromonadia</taxon>
        <taxon>Desulfuromonadales</taxon>
        <taxon>Syntrophotaleaceae</taxon>
        <taxon>Syntrophotalea</taxon>
    </lineage>
</organism>
<dbReference type="Pfam" id="PF13385">
    <property type="entry name" value="Laminin_G_3"/>
    <property type="match status" value="2"/>
</dbReference>
<dbReference type="InterPro" id="IPR013320">
    <property type="entry name" value="ConA-like_dom_sf"/>
</dbReference>
<keyword evidence="3" id="KW-1133">Transmembrane helix</keyword>
<dbReference type="OrthoDB" id="9790247at2"/>
<dbReference type="STRING" id="338963.Pcar_0396"/>
<dbReference type="HOGENOM" id="CLU_004043_1_0_7"/>
<dbReference type="EMBL" id="CP000142">
    <property type="protein sequence ID" value="ABA87656.1"/>
    <property type="molecule type" value="Genomic_DNA"/>
</dbReference>
<evidence type="ECO:0000256" key="1">
    <source>
        <dbReference type="ARBA" id="ARBA00022729"/>
    </source>
</evidence>
<keyword evidence="6" id="KW-1185">Reference proteome</keyword>
<dbReference type="KEGG" id="pca:Pcar_0396"/>
<dbReference type="SUPFAM" id="SSF49899">
    <property type="entry name" value="Concanavalin A-like lectins/glucanases"/>
    <property type="match status" value="2"/>
</dbReference>
<dbReference type="InterPro" id="IPR006558">
    <property type="entry name" value="LamG-like"/>
</dbReference>
<feature type="transmembrane region" description="Helical" evidence="3">
    <location>
        <begin position="12"/>
        <end position="31"/>
    </location>
</feature>
<sequence length="1306" mass="138699">MICRTGAFGNRLPGFPAAFLVLLLMVVGMAWPRYAYADCSPYVGAMVINEVYELGGEAWVEVRLLDDSVPASEYQQWSIQVCAKGGGGGHCGTYDIADGEVLYPDTYPYWIRLNVSDKDVNLQRNGGMDVVLEDENGKAIDYLSVNNYDDHAPYDHWPYCNSFLYPTTTGALDSDLKGVYRDPDGTGPWLQLGESGANGEPSEGYDNNTMEGLVAHYALEENANDSSINGHDGSSQGTVSYERAVICDGVVLDGSGYLMVPDNDAFDLRKSLTVSAWIRADSLSVSGHDNLYTILSKDTNYEFHVRGDGSLYWWWSGGSFATGAGLVEPGEWYHFAAVYSWSDKIMYIYLNGQQVASYVYSSQFTANTDPLYIGTDKGNSTGDWPERRFYGAIDEVHIYNNALSQASIAELMNQTNPCGLPVPLAEWRFDECSYDGSAALAEDAQGSYDATVQGTVTSEAEAVVGRSATLDEYTDAFTLNTDVPMPDDWTVSVWFKMPFVNDNGAQYHVLGAMAGGGNDLLWVDDTSNYRWGCWAGYDYDYGLFSFASLADGWHHLVAVGSYGKTRLYIDGSYRDTIALQGNGNLHYLGTSYEKVNGREEGFRAPLDEFLVFDGVLTLPQIQTLYQLQAEGRNLDGTLRSDIICGPAIDHFEIVHDGSALTCAPETVTVRACADDADPCTPYTDDVEITLSPSGWIDGDTQTLSAGSGTFRLRHTTAETVTLSVTGNPAADQSVQCVDAGGGDSCSMVFHESGFLFDVSDMQACTDEEGITFSAVRADATAEHCIGDDSFAGTTRDVAFWSTYQEPGTGTLALVVNDTTVAGADPGTGVSLTFDSEANSTLKVRYSDAGRLLLSARFTGSGEESGLVMEGSDSFVVTPDHLRVRASTDGTTLLDNTTSTGDPLWPAGEDFEVEVAGVCADGTVTPNFAAATTLAATAGNPAAGTFTGGPFAAVDYIDGVVSDSASYSEVGTVTLQAQAANYLGSGIAVTGSATIGRFTPHHFTASVNSPSFATGCSSGGFTYVGQAFAYADAPVITVTAKNKQGDTTANYTGEWWKIAGTTLSGKTYSAADGSLDVSGIPAADPVVSDIGGGMGLLSFDAGSGLSFVRSDPVAPFDADISLAINVFDADGIAADANPVSFGEATAGNGIAFDAGKDMRWGRLAMKNAYGSELVALSMPMRSEYFTGDAFVQNLEDGCTALALSQLTLNNGTTSVSGDQAIAVGSGSSSAALLSPLLAGDAGLTFSAPGSPGYIDVKADLSLLPWLRYDWDGDGSHDDDPTARASFGIYRGRPGMIYIRESFRQAGP</sequence>
<dbReference type="Proteomes" id="UP000002534">
    <property type="component" value="Chromosome"/>
</dbReference>
<reference evidence="5 6" key="2">
    <citation type="journal article" date="2012" name="BMC Genomics">
        <title>The genome of Pelobacter carbinolicus reveals surprising metabolic capabilities and physiological features.</title>
        <authorList>
            <person name="Aklujkar M."/>
            <person name="Haveman S.A."/>
            <person name="Didonato R.Jr."/>
            <person name="Chertkov O."/>
            <person name="Han C.S."/>
            <person name="Land M.L."/>
            <person name="Brown P."/>
            <person name="Lovley D.R."/>
        </authorList>
    </citation>
    <scope>NUCLEOTIDE SEQUENCE [LARGE SCALE GENOMIC DNA]</scope>
    <source>
        <strain evidence="6">DSM 2380 / NBRC 103641 / GraBd1</strain>
    </source>
</reference>
<evidence type="ECO:0000313" key="5">
    <source>
        <dbReference type="EMBL" id="ABA87656.1"/>
    </source>
</evidence>
<feature type="domain" description="LamG-like jellyroll fold" evidence="4">
    <location>
        <begin position="270"/>
        <end position="406"/>
    </location>
</feature>
<evidence type="ECO:0000313" key="6">
    <source>
        <dbReference type="Proteomes" id="UP000002534"/>
    </source>
</evidence>
<dbReference type="Gene3D" id="2.60.120.200">
    <property type="match status" value="2"/>
</dbReference>
<protein>
    <submittedName>
        <fullName evidence="5">Type IV pilus biogenesis protein MshQ, putative</fullName>
    </submittedName>
</protein>
<evidence type="ECO:0000256" key="3">
    <source>
        <dbReference type="SAM" id="Phobius"/>
    </source>
</evidence>
<dbReference type="SMART" id="SM00560">
    <property type="entry name" value="LamGL"/>
    <property type="match status" value="1"/>
</dbReference>
<gene>
    <name evidence="5" type="primary">mshQ</name>
    <name evidence="5" type="ordered locus">Pcar_0396</name>
</gene>
<dbReference type="PANTHER" id="PTHR42535:SF2">
    <property type="entry name" value="CHROMOSOME UNDETERMINED SCAFFOLD_146, WHOLE GENOME SHOTGUN SEQUENCE"/>
    <property type="match status" value="1"/>
</dbReference>
<proteinExistence type="predicted"/>
<name>Q3A7I8_SYNC1</name>
<dbReference type="InterPro" id="IPR046524">
    <property type="entry name" value="DUF6701"/>
</dbReference>
<evidence type="ECO:0000259" key="4">
    <source>
        <dbReference type="SMART" id="SM00560"/>
    </source>
</evidence>
<keyword evidence="3" id="KW-0472">Membrane</keyword>
<dbReference type="Pfam" id="PF20419">
    <property type="entry name" value="DUF6701"/>
    <property type="match status" value="1"/>
</dbReference>
<dbReference type="eggNOG" id="COG3210">
    <property type="taxonomic scope" value="Bacteria"/>
</dbReference>
<dbReference type="PANTHER" id="PTHR42535">
    <property type="entry name" value="OOKINETE PROTEIN, PUTATIVE-RELATED"/>
    <property type="match status" value="1"/>
</dbReference>
<evidence type="ECO:0000256" key="2">
    <source>
        <dbReference type="ARBA" id="ARBA00023157"/>
    </source>
</evidence>
<keyword evidence="3" id="KW-0812">Transmembrane</keyword>
<reference evidence="6" key="1">
    <citation type="submission" date="2005-10" db="EMBL/GenBank/DDBJ databases">
        <title>Complete sequence of Pelobacter carbinolicus DSM 2380.</title>
        <authorList>
            <person name="Copeland A."/>
            <person name="Lucas S."/>
            <person name="Lapidus A."/>
            <person name="Barry K."/>
            <person name="Detter J.C."/>
            <person name="Glavina T."/>
            <person name="Hammon N."/>
            <person name="Israni S."/>
            <person name="Pitluck S."/>
            <person name="Chertkov O."/>
            <person name="Schmutz J."/>
            <person name="Larimer F."/>
            <person name="Land M."/>
            <person name="Kyrpides N."/>
            <person name="Ivanova N."/>
            <person name="Richardson P."/>
        </authorList>
    </citation>
    <scope>NUCLEOTIDE SEQUENCE [LARGE SCALE GENOMIC DNA]</scope>
    <source>
        <strain evidence="6">DSM 2380 / NBRC 103641 / GraBd1</strain>
    </source>
</reference>